<dbReference type="Pfam" id="PF01476">
    <property type="entry name" value="LysM"/>
    <property type="match status" value="1"/>
</dbReference>
<dbReference type="Gene3D" id="3.10.350.10">
    <property type="entry name" value="LysM domain"/>
    <property type="match status" value="1"/>
</dbReference>
<sequence>MAVGISHVNAGALTTSFLPTLKSGTGAPVQGRRVARRLTHICAYTVAPGDTLWKISQKEGVNFAALKEANKNILNPNVIYPGQTVIVSGKVATTSVAPSGLTPKQKNIGVTIIFVLLGAAIYSIFASKKTEEEPIST</sequence>
<reference evidence="3 4" key="1">
    <citation type="journal article" date="2014" name="Nat. Commun.">
        <title>Klebsormidium flaccidum genome reveals primary factors for plant terrestrial adaptation.</title>
        <authorList>
            <person name="Hori K."/>
            <person name="Maruyama F."/>
            <person name="Fujisawa T."/>
            <person name="Togashi T."/>
            <person name="Yamamoto N."/>
            <person name="Seo M."/>
            <person name="Sato S."/>
            <person name="Yamada T."/>
            <person name="Mori H."/>
            <person name="Tajima N."/>
            <person name="Moriyama T."/>
            <person name="Ikeuchi M."/>
            <person name="Watanabe M."/>
            <person name="Wada H."/>
            <person name="Kobayashi K."/>
            <person name="Saito M."/>
            <person name="Masuda T."/>
            <person name="Sasaki-Sekimoto Y."/>
            <person name="Mashiguchi K."/>
            <person name="Awai K."/>
            <person name="Shimojima M."/>
            <person name="Masuda S."/>
            <person name="Iwai M."/>
            <person name="Nobusawa T."/>
            <person name="Narise T."/>
            <person name="Kondo S."/>
            <person name="Saito H."/>
            <person name="Sato R."/>
            <person name="Murakawa M."/>
            <person name="Ihara Y."/>
            <person name="Oshima-Yamada Y."/>
            <person name="Ohtaka K."/>
            <person name="Satoh M."/>
            <person name="Sonobe K."/>
            <person name="Ishii M."/>
            <person name="Ohtani R."/>
            <person name="Kanamori-Sato M."/>
            <person name="Honoki R."/>
            <person name="Miyazaki D."/>
            <person name="Mochizuki H."/>
            <person name="Umetsu J."/>
            <person name="Higashi K."/>
            <person name="Shibata D."/>
            <person name="Kamiya Y."/>
            <person name="Sato N."/>
            <person name="Nakamura Y."/>
            <person name="Tabata S."/>
            <person name="Ida S."/>
            <person name="Kurokawa K."/>
            <person name="Ohta H."/>
        </authorList>
    </citation>
    <scope>NUCLEOTIDE SEQUENCE [LARGE SCALE GENOMIC DNA]</scope>
    <source>
        <strain evidence="3 4">NIES-2285</strain>
    </source>
</reference>
<feature type="domain" description="LysM" evidence="2">
    <location>
        <begin position="42"/>
        <end position="87"/>
    </location>
</feature>
<dbReference type="SMART" id="SM00257">
    <property type="entry name" value="LysM"/>
    <property type="match status" value="1"/>
</dbReference>
<evidence type="ECO:0000256" key="1">
    <source>
        <dbReference type="SAM" id="Phobius"/>
    </source>
</evidence>
<keyword evidence="1" id="KW-0812">Transmembrane</keyword>
<proteinExistence type="predicted"/>
<evidence type="ECO:0000259" key="2">
    <source>
        <dbReference type="PROSITE" id="PS51782"/>
    </source>
</evidence>
<dbReference type="EMBL" id="DF236971">
    <property type="protein sequence ID" value="GAQ78995.1"/>
    <property type="molecule type" value="Genomic_DNA"/>
</dbReference>
<keyword evidence="4" id="KW-1185">Reference proteome</keyword>
<dbReference type="Proteomes" id="UP000054558">
    <property type="component" value="Unassembled WGS sequence"/>
</dbReference>
<name>A0A1Y1HK99_KLENI</name>
<dbReference type="InterPro" id="IPR036779">
    <property type="entry name" value="LysM_dom_sf"/>
</dbReference>
<evidence type="ECO:0000313" key="3">
    <source>
        <dbReference type="EMBL" id="GAQ78995.1"/>
    </source>
</evidence>
<accession>A0A1Y1HK99</accession>
<keyword evidence="1" id="KW-0472">Membrane</keyword>
<keyword evidence="1" id="KW-1133">Transmembrane helix</keyword>
<dbReference type="CDD" id="cd00118">
    <property type="entry name" value="LysM"/>
    <property type="match status" value="1"/>
</dbReference>
<dbReference type="SUPFAM" id="SSF54106">
    <property type="entry name" value="LysM domain"/>
    <property type="match status" value="1"/>
</dbReference>
<dbReference type="AlphaFoldDB" id="A0A1Y1HK99"/>
<dbReference type="OrthoDB" id="2107166at2759"/>
<feature type="transmembrane region" description="Helical" evidence="1">
    <location>
        <begin position="108"/>
        <end position="125"/>
    </location>
</feature>
<protein>
    <submittedName>
        <fullName evidence="3">LysM domain containing protein</fullName>
    </submittedName>
</protein>
<evidence type="ECO:0000313" key="4">
    <source>
        <dbReference type="Proteomes" id="UP000054558"/>
    </source>
</evidence>
<organism evidence="3 4">
    <name type="scientific">Klebsormidium nitens</name>
    <name type="common">Green alga</name>
    <name type="synonym">Ulothrix nitens</name>
    <dbReference type="NCBI Taxonomy" id="105231"/>
    <lineage>
        <taxon>Eukaryota</taxon>
        <taxon>Viridiplantae</taxon>
        <taxon>Streptophyta</taxon>
        <taxon>Klebsormidiophyceae</taxon>
        <taxon>Klebsormidiales</taxon>
        <taxon>Klebsormidiaceae</taxon>
        <taxon>Klebsormidium</taxon>
    </lineage>
</organism>
<dbReference type="InterPro" id="IPR018392">
    <property type="entry name" value="LysM"/>
</dbReference>
<gene>
    <name evidence="3" type="ORF">KFL_000220260</name>
</gene>
<dbReference type="PROSITE" id="PS51782">
    <property type="entry name" value="LYSM"/>
    <property type="match status" value="1"/>
</dbReference>